<feature type="domain" description="PROP1-like PPR" evidence="4">
    <location>
        <begin position="38"/>
        <end position="150"/>
    </location>
</feature>
<feature type="repeat" description="PPR" evidence="3">
    <location>
        <begin position="91"/>
        <end position="125"/>
    </location>
</feature>
<dbReference type="Proteomes" id="UP000238479">
    <property type="component" value="Chromosome 4"/>
</dbReference>
<feature type="repeat" description="PPR" evidence="3">
    <location>
        <begin position="56"/>
        <end position="90"/>
    </location>
</feature>
<dbReference type="EMBL" id="PDCK01000042">
    <property type="protein sequence ID" value="PRQ36233.1"/>
    <property type="molecule type" value="Genomic_DNA"/>
</dbReference>
<reference evidence="5 6" key="1">
    <citation type="journal article" date="2018" name="Nat. Genet.">
        <title>The Rosa genome provides new insights in the design of modern roses.</title>
        <authorList>
            <person name="Bendahmane M."/>
        </authorList>
    </citation>
    <scope>NUCLEOTIDE SEQUENCE [LARGE SCALE GENOMIC DNA]</scope>
    <source>
        <strain evidence="6">cv. Old Blush</strain>
    </source>
</reference>
<dbReference type="InterPro" id="IPR011990">
    <property type="entry name" value="TPR-like_helical_dom_sf"/>
</dbReference>
<evidence type="ECO:0000313" key="6">
    <source>
        <dbReference type="Proteomes" id="UP000238479"/>
    </source>
</evidence>
<name>A0A2P6QPY2_ROSCH</name>
<dbReference type="PANTHER" id="PTHR47933">
    <property type="entry name" value="PENTATRICOPEPTIDE REPEAT-CONTAINING PROTEIN 1, MITOCHONDRIAL"/>
    <property type="match status" value="1"/>
</dbReference>
<sequence>MLTALEEVEDLDEALGPWGETLSNKERSIILKEQRSWERALEIFEWFKKKRCHELHVIHYNTVLRILGKAKKWSHLRSLWDEMNVERIAPINSTYGTLIDVYSKGGFEKEALIWLQRMTKQGMKPDEVTMAIVLQLYKKAGEYRKAEEFFEKWSESS</sequence>
<organism evidence="5 6">
    <name type="scientific">Rosa chinensis</name>
    <name type="common">China rose</name>
    <dbReference type="NCBI Taxonomy" id="74649"/>
    <lineage>
        <taxon>Eukaryota</taxon>
        <taxon>Viridiplantae</taxon>
        <taxon>Streptophyta</taxon>
        <taxon>Embryophyta</taxon>
        <taxon>Tracheophyta</taxon>
        <taxon>Spermatophyta</taxon>
        <taxon>Magnoliopsida</taxon>
        <taxon>eudicotyledons</taxon>
        <taxon>Gunneridae</taxon>
        <taxon>Pentapetalae</taxon>
        <taxon>rosids</taxon>
        <taxon>fabids</taxon>
        <taxon>Rosales</taxon>
        <taxon>Rosaceae</taxon>
        <taxon>Rosoideae</taxon>
        <taxon>Rosoideae incertae sedis</taxon>
        <taxon>Rosa</taxon>
    </lineage>
</organism>
<evidence type="ECO:0000259" key="4">
    <source>
        <dbReference type="Pfam" id="PF17177"/>
    </source>
</evidence>
<dbReference type="Gramene" id="PRQ36233">
    <property type="protein sequence ID" value="PRQ36233"/>
    <property type="gene ID" value="RchiOBHm_Chr4g0389171"/>
</dbReference>
<evidence type="ECO:0000256" key="2">
    <source>
        <dbReference type="ARBA" id="ARBA00022737"/>
    </source>
</evidence>
<dbReference type="Gene3D" id="1.25.40.10">
    <property type="entry name" value="Tetratricopeptide repeat domain"/>
    <property type="match status" value="1"/>
</dbReference>
<comment type="similarity">
    <text evidence="1">Belongs to the PPR family. P subfamily.</text>
</comment>
<evidence type="ECO:0000256" key="1">
    <source>
        <dbReference type="ARBA" id="ARBA00007626"/>
    </source>
</evidence>
<dbReference type="InterPro" id="IPR033443">
    <property type="entry name" value="PROP1-like_PPR_dom"/>
</dbReference>
<evidence type="ECO:0000256" key="3">
    <source>
        <dbReference type="PROSITE-ProRule" id="PRU00708"/>
    </source>
</evidence>
<accession>A0A2P6QPY2</accession>
<gene>
    <name evidence="5" type="ORF">RchiOBHm_Chr4g0389171</name>
</gene>
<dbReference type="PANTHER" id="PTHR47933:SF10">
    <property type="entry name" value="OS03G0162900 PROTEIN"/>
    <property type="match status" value="1"/>
</dbReference>
<dbReference type="PROSITE" id="PS51375">
    <property type="entry name" value="PPR"/>
    <property type="match status" value="2"/>
</dbReference>
<dbReference type="OMA" id="HQPRTHK"/>
<comment type="caution">
    <text evidence="5">The sequence shown here is derived from an EMBL/GenBank/DDBJ whole genome shotgun (WGS) entry which is preliminary data.</text>
</comment>
<proteinExistence type="inferred from homology"/>
<dbReference type="InterPro" id="IPR002885">
    <property type="entry name" value="PPR_rpt"/>
</dbReference>
<keyword evidence="2" id="KW-0677">Repeat</keyword>
<dbReference type="Pfam" id="PF17177">
    <property type="entry name" value="PPR_long"/>
    <property type="match status" value="1"/>
</dbReference>
<dbReference type="NCBIfam" id="TIGR00756">
    <property type="entry name" value="PPR"/>
    <property type="match status" value="2"/>
</dbReference>
<dbReference type="AlphaFoldDB" id="A0A2P6QPY2"/>
<evidence type="ECO:0000313" key="5">
    <source>
        <dbReference type="EMBL" id="PRQ36233.1"/>
    </source>
</evidence>
<dbReference type="InterPro" id="IPR051240">
    <property type="entry name" value="Mito_RNA-Proc/Resp"/>
</dbReference>
<dbReference type="GO" id="GO:0003729">
    <property type="term" value="F:mRNA binding"/>
    <property type="evidence" value="ECO:0007669"/>
    <property type="project" value="TreeGrafter"/>
</dbReference>
<protein>
    <submittedName>
        <fullName evidence="5">Putative pentacotripeptide-repeat region of PROPR</fullName>
    </submittedName>
</protein>
<keyword evidence="6" id="KW-1185">Reference proteome</keyword>